<name>A0A8H7AAG5_9EURO</name>
<proteinExistence type="predicted"/>
<keyword evidence="2" id="KW-1185">Reference proteome</keyword>
<evidence type="ECO:0000313" key="1">
    <source>
        <dbReference type="EMBL" id="KAF7504137.1"/>
    </source>
</evidence>
<dbReference type="AlphaFoldDB" id="A0A8H7AAG5"/>
<dbReference type="Proteomes" id="UP000606974">
    <property type="component" value="Unassembled WGS sequence"/>
</dbReference>
<protein>
    <submittedName>
        <fullName evidence="1">Uncharacterized protein</fullName>
    </submittedName>
</protein>
<reference evidence="1" key="1">
    <citation type="submission" date="2020-02" db="EMBL/GenBank/DDBJ databases">
        <authorList>
            <person name="Palmer J.M."/>
        </authorList>
    </citation>
    <scope>NUCLEOTIDE SEQUENCE</scope>
    <source>
        <strain evidence="1">EPUS1.4</strain>
        <tissue evidence="1">Thallus</tissue>
    </source>
</reference>
<dbReference type="EMBL" id="JAACFV010000148">
    <property type="protein sequence ID" value="KAF7504137.1"/>
    <property type="molecule type" value="Genomic_DNA"/>
</dbReference>
<comment type="caution">
    <text evidence="1">The sequence shown here is derived from an EMBL/GenBank/DDBJ whole genome shotgun (WGS) entry which is preliminary data.</text>
</comment>
<gene>
    <name evidence="1" type="ORF">GJ744_002655</name>
</gene>
<organism evidence="1 2">
    <name type="scientific">Endocarpon pusillum</name>
    <dbReference type="NCBI Taxonomy" id="364733"/>
    <lineage>
        <taxon>Eukaryota</taxon>
        <taxon>Fungi</taxon>
        <taxon>Dikarya</taxon>
        <taxon>Ascomycota</taxon>
        <taxon>Pezizomycotina</taxon>
        <taxon>Eurotiomycetes</taxon>
        <taxon>Chaetothyriomycetidae</taxon>
        <taxon>Verrucariales</taxon>
        <taxon>Verrucariaceae</taxon>
        <taxon>Endocarpon</taxon>
    </lineage>
</organism>
<accession>A0A8H7AAG5</accession>
<sequence>MQADKPIVAAAATTAEGKSSHGFPRCLICVLTPQSHRMNKGSKHSQGNTIEIYDLPSFGN</sequence>
<evidence type="ECO:0000313" key="2">
    <source>
        <dbReference type="Proteomes" id="UP000606974"/>
    </source>
</evidence>